<reference evidence="3 4" key="1">
    <citation type="submission" date="2018-05" db="EMBL/GenBank/DDBJ databases">
        <title>Evolution of GPA BGCs.</title>
        <authorList>
            <person name="Waglechner N."/>
            <person name="Wright G.D."/>
        </authorList>
    </citation>
    <scope>NUCLEOTIDE SEQUENCE [LARGE SCALE GENOMIC DNA]</scope>
    <source>
        <strain evidence="3 4">DSM 5908</strain>
    </source>
</reference>
<dbReference type="GO" id="GO:0005829">
    <property type="term" value="C:cytosol"/>
    <property type="evidence" value="ECO:0007669"/>
    <property type="project" value="TreeGrafter"/>
</dbReference>
<dbReference type="SUPFAM" id="SSF52980">
    <property type="entry name" value="Restriction endonuclease-like"/>
    <property type="match status" value="1"/>
</dbReference>
<dbReference type="InterPro" id="IPR049468">
    <property type="entry name" value="Restrct_endonuc-II-like_dom"/>
</dbReference>
<dbReference type="InterPro" id="IPR006935">
    <property type="entry name" value="Helicase/UvrB_N"/>
</dbReference>
<dbReference type="Gene3D" id="3.40.50.300">
    <property type="entry name" value="P-loop containing nucleotide triphosphate hydrolases"/>
    <property type="match status" value="2"/>
</dbReference>
<dbReference type="OrthoDB" id="9801520at2"/>
<comment type="caution">
    <text evidence="3">The sequence shown here is derived from an EMBL/GenBank/DDBJ whole genome shotgun (WGS) entry which is preliminary data.</text>
</comment>
<dbReference type="InterPro" id="IPR014001">
    <property type="entry name" value="Helicase_ATP-bd"/>
</dbReference>
<dbReference type="GO" id="GO:0016787">
    <property type="term" value="F:hydrolase activity"/>
    <property type="evidence" value="ECO:0007669"/>
    <property type="project" value="InterPro"/>
</dbReference>
<proteinExistence type="predicted"/>
<name>A0A428VYH4_AMYBA</name>
<dbReference type="Proteomes" id="UP000286716">
    <property type="component" value="Unassembled WGS sequence"/>
</dbReference>
<sequence length="680" mass="75466">MNNSRLVDLVAGQSFLEDAFVRWVLASAATRDIARHIVPQHKVNVEDHQYRLDFLLQGATRRVAVELDGYEFHSDKKAFVYDRIRQNDLTGLGYTVLRFSYDAIRSHTARCVSQLQAVLRSDSALAAYVVKDPIVPVPDDMDGNALWLATPASRRPSAQVSYFESVRKRFDMRPLRDCQREAMVALANYYRRGGLNAACVMSVGAGKTALGVASALAFARTRSLVITPGRVIRGTFATALDPGTAGNVLYTLRGGALIPGCRAPKTKILDSSEGSIRSVTREALLDAEVIVTNFHSINAASDREDLLEKLRPDDIDLIVIDEAHMAAAHTYQRLLTHFPKARRLLMSACFSRADGKKISADVVYRYRLIDSVADGHAKHLRAHRFTPQVEQTRYEILWPNGKREDIVGKEALLSVMEDESRLARITATSEEPINHVMQIVRQCLALQTHRLSPVRPRVLFSALGQRHAEQISRIANSHGIACASLHHSMGDAAIAATRTRFEHESGSLQAIVQLKMLGQGYDLPAISIVVPMRPYGSFGEFYQFVGRGIRIIHHPQLTASQQQHLDLIYHGELGLDDHLETLRVENDMDPHPADDDAFGDPPVPDRTDGGRGGVHVPDAVVLAEYGDSHQQLLHGIDRVEARREERELNALAQKYAAYAATTPNPRSFDDFVAVVRSTHG</sequence>
<feature type="domain" description="Helicase ATP-binding" evidence="1">
    <location>
        <begin position="188"/>
        <end position="368"/>
    </location>
</feature>
<dbReference type="EMBL" id="QHHU01000096">
    <property type="protein sequence ID" value="RSM35868.1"/>
    <property type="molecule type" value="Genomic_DNA"/>
</dbReference>
<evidence type="ECO:0000313" key="4">
    <source>
        <dbReference type="Proteomes" id="UP000286716"/>
    </source>
</evidence>
<dbReference type="SUPFAM" id="SSF52540">
    <property type="entry name" value="P-loop containing nucleoside triphosphate hydrolases"/>
    <property type="match status" value="1"/>
</dbReference>
<dbReference type="RefSeq" id="WP_084641949.1">
    <property type="nucleotide sequence ID" value="NZ_QHHU01000096.1"/>
</dbReference>
<dbReference type="Pfam" id="PF00271">
    <property type="entry name" value="Helicase_C"/>
    <property type="match status" value="1"/>
</dbReference>
<evidence type="ECO:0000259" key="1">
    <source>
        <dbReference type="PROSITE" id="PS51192"/>
    </source>
</evidence>
<dbReference type="AlphaFoldDB" id="A0A428VYH4"/>
<dbReference type="PROSITE" id="PS51194">
    <property type="entry name" value="HELICASE_CTER"/>
    <property type="match status" value="1"/>
</dbReference>
<dbReference type="PANTHER" id="PTHR47396:SF1">
    <property type="entry name" value="ATP-DEPENDENT HELICASE IRC3-RELATED"/>
    <property type="match status" value="1"/>
</dbReference>
<keyword evidence="4" id="KW-1185">Reference proteome</keyword>
<dbReference type="PANTHER" id="PTHR47396">
    <property type="entry name" value="TYPE I RESTRICTION ENZYME ECOKI R PROTEIN"/>
    <property type="match status" value="1"/>
</dbReference>
<feature type="domain" description="Helicase C-terminal" evidence="2">
    <location>
        <begin position="438"/>
        <end position="589"/>
    </location>
</feature>
<protein>
    <submittedName>
        <fullName evidence="3">DUF559 domain-containing protein</fullName>
    </submittedName>
</protein>
<dbReference type="InterPro" id="IPR011335">
    <property type="entry name" value="Restrct_endonuc-II-like"/>
</dbReference>
<dbReference type="InterPro" id="IPR050742">
    <property type="entry name" value="Helicase_Restrict-Modif_Enz"/>
</dbReference>
<dbReference type="InterPro" id="IPR001650">
    <property type="entry name" value="Helicase_C-like"/>
</dbReference>
<organism evidence="3 4">
    <name type="scientific">Amycolatopsis balhimycina DSM 5908</name>
    <dbReference type="NCBI Taxonomy" id="1081091"/>
    <lineage>
        <taxon>Bacteria</taxon>
        <taxon>Bacillati</taxon>
        <taxon>Actinomycetota</taxon>
        <taxon>Actinomycetes</taxon>
        <taxon>Pseudonocardiales</taxon>
        <taxon>Pseudonocardiaceae</taxon>
        <taxon>Amycolatopsis</taxon>
    </lineage>
</organism>
<evidence type="ECO:0000313" key="3">
    <source>
        <dbReference type="EMBL" id="RSM35868.1"/>
    </source>
</evidence>
<dbReference type="PROSITE" id="PS51192">
    <property type="entry name" value="HELICASE_ATP_BIND_1"/>
    <property type="match status" value="1"/>
</dbReference>
<dbReference type="InterPro" id="IPR027417">
    <property type="entry name" value="P-loop_NTPase"/>
</dbReference>
<dbReference type="Pfam" id="PF18741">
    <property type="entry name" value="MTES_1575"/>
    <property type="match status" value="1"/>
</dbReference>
<dbReference type="GO" id="GO:0005524">
    <property type="term" value="F:ATP binding"/>
    <property type="evidence" value="ECO:0007669"/>
    <property type="project" value="InterPro"/>
</dbReference>
<dbReference type="SMART" id="SM00487">
    <property type="entry name" value="DEXDc"/>
    <property type="match status" value="1"/>
</dbReference>
<dbReference type="GO" id="GO:0003677">
    <property type="term" value="F:DNA binding"/>
    <property type="evidence" value="ECO:0007669"/>
    <property type="project" value="InterPro"/>
</dbReference>
<accession>A0A428VYH4</accession>
<gene>
    <name evidence="3" type="ORF">DMA12_42480</name>
</gene>
<dbReference type="Pfam" id="PF04851">
    <property type="entry name" value="ResIII"/>
    <property type="match status" value="1"/>
</dbReference>
<dbReference type="Gene3D" id="3.40.960.10">
    <property type="entry name" value="VSR Endonuclease"/>
    <property type="match status" value="1"/>
</dbReference>
<evidence type="ECO:0000259" key="2">
    <source>
        <dbReference type="PROSITE" id="PS51194"/>
    </source>
</evidence>